<evidence type="ECO:0000256" key="9">
    <source>
        <dbReference type="ARBA" id="ARBA00023065"/>
    </source>
</evidence>
<keyword evidence="12" id="KW-0170">Cobalt</keyword>
<keyword evidence="6" id="KW-0533">Nickel</keyword>
<dbReference type="AlphaFoldDB" id="A0A4R7BX10"/>
<dbReference type="InterPro" id="IPR011541">
    <property type="entry name" value="Ni/Co_transpt_high_affinity"/>
</dbReference>
<proteinExistence type="inferred from homology"/>
<keyword evidence="11 13" id="KW-0472">Membrane</keyword>
<dbReference type="InterPro" id="IPR051224">
    <property type="entry name" value="NiCoT_RcnA"/>
</dbReference>
<keyword evidence="9" id="KW-0406">Ion transport</keyword>
<gene>
    <name evidence="14" type="ORF">EV668_2881</name>
</gene>
<organism evidence="14 15">
    <name type="scientific">Enterovirga rhinocerotis</name>
    <dbReference type="NCBI Taxonomy" id="1339210"/>
    <lineage>
        <taxon>Bacteria</taxon>
        <taxon>Pseudomonadati</taxon>
        <taxon>Pseudomonadota</taxon>
        <taxon>Alphaproteobacteria</taxon>
        <taxon>Hyphomicrobiales</taxon>
        <taxon>Methylobacteriaceae</taxon>
        <taxon>Enterovirga</taxon>
    </lineage>
</organism>
<comment type="function">
    <text evidence="1">Efflux system for nickel and cobalt.</text>
</comment>
<keyword evidence="7 13" id="KW-0812">Transmembrane</keyword>
<dbReference type="PANTHER" id="PTHR40659">
    <property type="entry name" value="NICKEL/COBALT EFFLUX SYSTEM RCNA"/>
    <property type="match status" value="1"/>
</dbReference>
<dbReference type="GO" id="GO:0006824">
    <property type="term" value="P:cobalt ion transport"/>
    <property type="evidence" value="ECO:0007669"/>
    <property type="project" value="UniProtKB-KW"/>
</dbReference>
<feature type="transmembrane region" description="Helical" evidence="13">
    <location>
        <begin position="99"/>
        <end position="117"/>
    </location>
</feature>
<evidence type="ECO:0000256" key="3">
    <source>
        <dbReference type="ARBA" id="ARBA00022426"/>
    </source>
</evidence>
<evidence type="ECO:0000256" key="4">
    <source>
        <dbReference type="ARBA" id="ARBA00022448"/>
    </source>
</evidence>
<dbReference type="GO" id="GO:0005886">
    <property type="term" value="C:plasma membrane"/>
    <property type="evidence" value="ECO:0007669"/>
    <property type="project" value="UniProtKB-SubCell"/>
</dbReference>
<feature type="transmembrane region" description="Helical" evidence="13">
    <location>
        <begin position="266"/>
        <end position="295"/>
    </location>
</feature>
<evidence type="ECO:0000256" key="8">
    <source>
        <dbReference type="ARBA" id="ARBA00022989"/>
    </source>
</evidence>
<dbReference type="Pfam" id="PF03824">
    <property type="entry name" value="NicO"/>
    <property type="match status" value="2"/>
</dbReference>
<keyword evidence="8 13" id="KW-1133">Transmembrane helix</keyword>
<keyword evidence="3" id="KW-0171">Cobalt transport</keyword>
<feature type="transmembrane region" description="Helical" evidence="13">
    <location>
        <begin position="316"/>
        <end position="337"/>
    </location>
</feature>
<evidence type="ECO:0000313" key="15">
    <source>
        <dbReference type="Proteomes" id="UP000295122"/>
    </source>
</evidence>
<dbReference type="GO" id="GO:0032025">
    <property type="term" value="P:response to cobalt ion"/>
    <property type="evidence" value="ECO:0007669"/>
    <property type="project" value="TreeGrafter"/>
</dbReference>
<comment type="similarity">
    <text evidence="13">Belongs to the NiCoT transporter (TC 2.A.52) family.</text>
</comment>
<evidence type="ECO:0000256" key="11">
    <source>
        <dbReference type="ARBA" id="ARBA00023136"/>
    </source>
</evidence>
<dbReference type="GO" id="GO:0010045">
    <property type="term" value="P:response to nickel cation"/>
    <property type="evidence" value="ECO:0007669"/>
    <property type="project" value="TreeGrafter"/>
</dbReference>
<evidence type="ECO:0000256" key="10">
    <source>
        <dbReference type="ARBA" id="ARBA00023112"/>
    </source>
</evidence>
<name>A0A4R7BX10_9HYPH</name>
<evidence type="ECO:0000313" key="14">
    <source>
        <dbReference type="EMBL" id="TDR90043.1"/>
    </source>
</evidence>
<sequence>MSVDALARDGAREVGTARSWPLRLMLAALAVALVAGLVALAGWWLSAAAPPPKAPHPFGMGLREAAPATSGVAALLLSWQSAFFNALRAMLTSIRDGGGGAWALLGIGFAYGVFHAAGPGHGKAIISAYIVSSERALARGIAVSVAAALVQAVVAIALVGIVFLLVGGTAATMSRTANAVEIAGFSLVAALGAYLVWKKAGALAILLRGEGAGRASAFDPTCSCGPVDPARTGRTLVQMAGVALGAGIRPCAGAIVVLTLARSYGIFPLGIAATLAMALGTALTTSAIAMVSVYAKRLALRYAGGRGETTARLGAGAELIAAAFVLVIGLALVAGLWDVGGGT</sequence>
<feature type="transmembrane region" description="Helical" evidence="13">
    <location>
        <begin position="137"/>
        <end position="166"/>
    </location>
</feature>
<evidence type="ECO:0000256" key="5">
    <source>
        <dbReference type="ARBA" id="ARBA00022475"/>
    </source>
</evidence>
<dbReference type="EMBL" id="SNZR01000013">
    <property type="protein sequence ID" value="TDR90043.1"/>
    <property type="molecule type" value="Genomic_DNA"/>
</dbReference>
<reference evidence="14 15" key="1">
    <citation type="submission" date="2019-03" db="EMBL/GenBank/DDBJ databases">
        <title>Genomic Encyclopedia of Type Strains, Phase IV (KMG-IV): sequencing the most valuable type-strain genomes for metagenomic binning, comparative biology and taxonomic classification.</title>
        <authorList>
            <person name="Goeker M."/>
        </authorList>
    </citation>
    <scope>NUCLEOTIDE SEQUENCE [LARGE SCALE GENOMIC DNA]</scope>
    <source>
        <strain evidence="14 15">DSM 25903</strain>
    </source>
</reference>
<evidence type="ECO:0000256" key="2">
    <source>
        <dbReference type="ARBA" id="ARBA00004651"/>
    </source>
</evidence>
<keyword evidence="10" id="KW-0921">Nickel transport</keyword>
<keyword evidence="15" id="KW-1185">Reference proteome</keyword>
<dbReference type="Proteomes" id="UP000295122">
    <property type="component" value="Unassembled WGS sequence"/>
</dbReference>
<evidence type="ECO:0000256" key="13">
    <source>
        <dbReference type="RuleBase" id="RU362101"/>
    </source>
</evidence>
<dbReference type="GO" id="GO:0015099">
    <property type="term" value="F:nickel cation transmembrane transporter activity"/>
    <property type="evidence" value="ECO:0007669"/>
    <property type="project" value="UniProtKB-UniRule"/>
</dbReference>
<keyword evidence="5" id="KW-1003">Cell membrane</keyword>
<comment type="subcellular location">
    <subcellularLocation>
        <location evidence="2 13">Cell membrane</location>
        <topology evidence="2 13">Multi-pass membrane protein</topology>
    </subcellularLocation>
</comment>
<evidence type="ECO:0000256" key="12">
    <source>
        <dbReference type="ARBA" id="ARBA00023285"/>
    </source>
</evidence>
<dbReference type="GO" id="GO:0046583">
    <property type="term" value="F:monoatomic cation efflux transmembrane transporter activity"/>
    <property type="evidence" value="ECO:0007669"/>
    <property type="project" value="TreeGrafter"/>
</dbReference>
<comment type="caution">
    <text evidence="14">The sequence shown here is derived from an EMBL/GenBank/DDBJ whole genome shotgun (WGS) entry which is preliminary data.</text>
</comment>
<dbReference type="OrthoDB" id="9812956at2"/>
<evidence type="ECO:0000256" key="7">
    <source>
        <dbReference type="ARBA" id="ARBA00022692"/>
    </source>
</evidence>
<keyword evidence="4 13" id="KW-0813">Transport</keyword>
<feature type="transmembrane region" description="Helical" evidence="13">
    <location>
        <begin position="65"/>
        <end position="87"/>
    </location>
</feature>
<accession>A0A4R7BX10</accession>
<evidence type="ECO:0000256" key="6">
    <source>
        <dbReference type="ARBA" id="ARBA00022596"/>
    </source>
</evidence>
<protein>
    <recommendedName>
        <fullName evidence="13">Nickel/cobalt efflux system</fullName>
    </recommendedName>
</protein>
<evidence type="ECO:0000256" key="1">
    <source>
        <dbReference type="ARBA" id="ARBA00002510"/>
    </source>
</evidence>
<feature type="transmembrane region" description="Helical" evidence="13">
    <location>
        <begin position="24"/>
        <end position="45"/>
    </location>
</feature>
<dbReference type="PANTHER" id="PTHR40659:SF1">
    <property type="entry name" value="NICKEL_COBALT EFFLUX SYSTEM RCNA"/>
    <property type="match status" value="1"/>
</dbReference>